<dbReference type="Proteomes" id="UP001596283">
    <property type="component" value="Unassembled WGS sequence"/>
</dbReference>
<dbReference type="RefSeq" id="WP_164510570.1">
    <property type="nucleotide sequence ID" value="NZ_JBHSSI010000049.1"/>
</dbReference>
<organism evidence="2 3">
    <name type="scientific">Levilactobacillus fujinensis</name>
    <dbReference type="NCBI Taxonomy" id="2486024"/>
    <lineage>
        <taxon>Bacteria</taxon>
        <taxon>Bacillati</taxon>
        <taxon>Bacillota</taxon>
        <taxon>Bacilli</taxon>
        <taxon>Lactobacillales</taxon>
        <taxon>Lactobacillaceae</taxon>
        <taxon>Levilactobacillus</taxon>
    </lineage>
</organism>
<comment type="caution">
    <text evidence="2">The sequence shown here is derived from an EMBL/GenBank/DDBJ whole genome shotgun (WGS) entry which is preliminary data.</text>
</comment>
<evidence type="ECO:0000256" key="1">
    <source>
        <dbReference type="SAM" id="Phobius"/>
    </source>
</evidence>
<keyword evidence="1" id="KW-0812">Transmembrane</keyword>
<gene>
    <name evidence="2" type="ORF">ACFP1C_08685</name>
</gene>
<feature type="transmembrane region" description="Helical" evidence="1">
    <location>
        <begin position="30"/>
        <end position="50"/>
    </location>
</feature>
<protein>
    <submittedName>
        <fullName evidence="2">Uncharacterized protein</fullName>
    </submittedName>
</protein>
<evidence type="ECO:0000313" key="3">
    <source>
        <dbReference type="Proteomes" id="UP001596283"/>
    </source>
</evidence>
<sequence length="57" mass="6581">MNKKINYLFFVWGFCAFAALRFLGNVPNGSWLKIGVWAVLIIFAVILGVVDYKYKHK</sequence>
<keyword evidence="3" id="KW-1185">Reference proteome</keyword>
<proteinExistence type="predicted"/>
<name>A0ABW1THH2_9LACO</name>
<evidence type="ECO:0000313" key="2">
    <source>
        <dbReference type="EMBL" id="MFC6261012.1"/>
    </source>
</evidence>
<keyword evidence="1" id="KW-0472">Membrane</keyword>
<accession>A0ABW1THH2</accession>
<keyword evidence="1" id="KW-1133">Transmembrane helix</keyword>
<reference evidence="3" key="1">
    <citation type="journal article" date="2019" name="Int. J. Syst. Evol. Microbiol.">
        <title>The Global Catalogue of Microorganisms (GCM) 10K type strain sequencing project: providing services to taxonomists for standard genome sequencing and annotation.</title>
        <authorList>
            <consortium name="The Broad Institute Genomics Platform"/>
            <consortium name="The Broad Institute Genome Sequencing Center for Infectious Disease"/>
            <person name="Wu L."/>
            <person name="Ma J."/>
        </authorList>
    </citation>
    <scope>NUCLEOTIDE SEQUENCE [LARGE SCALE GENOMIC DNA]</scope>
    <source>
        <strain evidence="3">CCM 8908</strain>
    </source>
</reference>
<dbReference type="EMBL" id="JBHSSI010000049">
    <property type="protein sequence ID" value="MFC6261012.1"/>
    <property type="molecule type" value="Genomic_DNA"/>
</dbReference>
<feature type="transmembrane region" description="Helical" evidence="1">
    <location>
        <begin position="7"/>
        <end position="24"/>
    </location>
</feature>